<proteinExistence type="predicted"/>
<accession>A0ABV7N2R6</accession>
<dbReference type="EMBL" id="JBHRVQ010000001">
    <property type="protein sequence ID" value="MFC3387884.1"/>
    <property type="molecule type" value="Genomic_DNA"/>
</dbReference>
<keyword evidence="2" id="KW-1185">Reference proteome</keyword>
<dbReference type="RefSeq" id="WP_380652507.1">
    <property type="nucleotide sequence ID" value="NZ_JBHRVQ010000001.1"/>
</dbReference>
<gene>
    <name evidence="1" type="ORF">ACFOEO_04625</name>
</gene>
<dbReference type="Gene3D" id="3.30.460.40">
    <property type="match status" value="1"/>
</dbReference>
<comment type="caution">
    <text evidence="1">The sequence shown here is derived from an EMBL/GenBank/DDBJ whole genome shotgun (WGS) entry which is preliminary data.</text>
</comment>
<reference evidence="2" key="1">
    <citation type="journal article" date="2019" name="Int. J. Syst. Evol. Microbiol.">
        <title>The Global Catalogue of Microorganisms (GCM) 10K type strain sequencing project: providing services to taxonomists for standard genome sequencing and annotation.</title>
        <authorList>
            <consortium name="The Broad Institute Genomics Platform"/>
            <consortium name="The Broad Institute Genome Sequencing Center for Infectious Disease"/>
            <person name="Wu L."/>
            <person name="Ma J."/>
        </authorList>
    </citation>
    <scope>NUCLEOTIDE SEQUENCE [LARGE SCALE GENOMIC DNA]</scope>
    <source>
        <strain evidence="2">CCM 7756</strain>
    </source>
</reference>
<dbReference type="Pfam" id="PF10706">
    <property type="entry name" value="Aminoglyc_resit"/>
    <property type="match status" value="1"/>
</dbReference>
<dbReference type="InterPro" id="IPR019646">
    <property type="entry name" value="Aminoglyc_AdlTrfase"/>
</dbReference>
<organism evidence="1 2">
    <name type="scientific">Salinicoccus sesuvii</name>
    <dbReference type="NCBI Taxonomy" id="868281"/>
    <lineage>
        <taxon>Bacteria</taxon>
        <taxon>Bacillati</taxon>
        <taxon>Bacillota</taxon>
        <taxon>Bacilli</taxon>
        <taxon>Bacillales</taxon>
        <taxon>Staphylococcaceae</taxon>
        <taxon>Salinicoccus</taxon>
    </lineage>
</organism>
<evidence type="ECO:0000313" key="2">
    <source>
        <dbReference type="Proteomes" id="UP001595637"/>
    </source>
</evidence>
<name>A0ABV7N2R6_9STAP</name>
<evidence type="ECO:0000313" key="1">
    <source>
        <dbReference type="EMBL" id="MFC3387884.1"/>
    </source>
</evidence>
<protein>
    <submittedName>
        <fullName evidence="1">Nucleotidyltransferase domain-containing protein</fullName>
    </submittedName>
</protein>
<sequence length="193" mass="23044">MSFSLSYAVDRWMNGFKGRWCIADGWAIDLFLEKETRVHSDIEVMVFRDDQKLLEKHFSDWHISKVEDGKLVTWKGEYLKKPTHELHATHKTTEWKIEMLLNEEDEENWVFRREKRIRKPLAEIVHLSRSGLPYLSLEVVLLYKAKSVNKKDIHDFNKAVCAVSHTQRAWLQDALYVHLPKHTWLEQLERCND</sequence>
<dbReference type="Proteomes" id="UP001595637">
    <property type="component" value="Unassembled WGS sequence"/>
</dbReference>